<evidence type="ECO:0000313" key="3">
    <source>
        <dbReference type="EMBL" id="KAJ7352184.1"/>
    </source>
</evidence>
<evidence type="ECO:0000259" key="2">
    <source>
        <dbReference type="Pfam" id="PF20151"/>
    </source>
</evidence>
<feature type="transmembrane region" description="Helical" evidence="1">
    <location>
        <begin position="105"/>
        <end position="124"/>
    </location>
</feature>
<dbReference type="Proteomes" id="UP001218218">
    <property type="component" value="Unassembled WGS sequence"/>
</dbReference>
<feature type="transmembrane region" description="Helical" evidence="1">
    <location>
        <begin position="136"/>
        <end position="156"/>
    </location>
</feature>
<feature type="transmembrane region" description="Helical" evidence="1">
    <location>
        <begin position="186"/>
        <end position="205"/>
    </location>
</feature>
<dbReference type="Pfam" id="PF20151">
    <property type="entry name" value="DUF6533"/>
    <property type="match status" value="1"/>
</dbReference>
<keyword evidence="1" id="KW-0472">Membrane</keyword>
<keyword evidence="4" id="KW-1185">Reference proteome</keyword>
<keyword evidence="1" id="KW-0812">Transmembrane</keyword>
<proteinExistence type="predicted"/>
<feature type="transmembrane region" description="Helical" evidence="1">
    <location>
        <begin position="226"/>
        <end position="245"/>
    </location>
</feature>
<feature type="transmembrane region" description="Helical" evidence="1">
    <location>
        <begin position="20"/>
        <end position="42"/>
    </location>
</feature>
<dbReference type="AlphaFoldDB" id="A0AAD7EUM5"/>
<dbReference type="EMBL" id="JARIHO010000012">
    <property type="protein sequence ID" value="KAJ7352184.1"/>
    <property type="molecule type" value="Genomic_DNA"/>
</dbReference>
<gene>
    <name evidence="3" type="ORF">DFH08DRAFT_858128</name>
</gene>
<reference evidence="3" key="1">
    <citation type="submission" date="2023-03" db="EMBL/GenBank/DDBJ databases">
        <title>Massive genome expansion in bonnet fungi (Mycena s.s.) driven by repeated elements and novel gene families across ecological guilds.</title>
        <authorList>
            <consortium name="Lawrence Berkeley National Laboratory"/>
            <person name="Harder C.B."/>
            <person name="Miyauchi S."/>
            <person name="Viragh M."/>
            <person name="Kuo A."/>
            <person name="Thoen E."/>
            <person name="Andreopoulos B."/>
            <person name="Lu D."/>
            <person name="Skrede I."/>
            <person name="Drula E."/>
            <person name="Henrissat B."/>
            <person name="Morin E."/>
            <person name="Kohler A."/>
            <person name="Barry K."/>
            <person name="LaButti K."/>
            <person name="Morin E."/>
            <person name="Salamov A."/>
            <person name="Lipzen A."/>
            <person name="Mereny Z."/>
            <person name="Hegedus B."/>
            <person name="Baldrian P."/>
            <person name="Stursova M."/>
            <person name="Weitz H."/>
            <person name="Taylor A."/>
            <person name="Grigoriev I.V."/>
            <person name="Nagy L.G."/>
            <person name="Martin F."/>
            <person name="Kauserud H."/>
        </authorList>
    </citation>
    <scope>NUCLEOTIDE SEQUENCE</scope>
    <source>
        <strain evidence="3">CBHHK002</strain>
    </source>
</reference>
<comment type="caution">
    <text evidence="3">The sequence shown here is derived from an EMBL/GenBank/DDBJ whole genome shotgun (WGS) entry which is preliminary data.</text>
</comment>
<evidence type="ECO:0000313" key="4">
    <source>
        <dbReference type="Proteomes" id="UP001218218"/>
    </source>
</evidence>
<dbReference type="InterPro" id="IPR045340">
    <property type="entry name" value="DUF6533"/>
</dbReference>
<feature type="domain" description="DUF6533" evidence="2">
    <location>
        <begin position="32"/>
        <end position="76"/>
    </location>
</feature>
<accession>A0AAD7EUM5</accession>
<protein>
    <recommendedName>
        <fullName evidence="2">DUF6533 domain-containing protein</fullName>
    </recommendedName>
</protein>
<feature type="transmembrane region" description="Helical" evidence="1">
    <location>
        <begin position="63"/>
        <end position="85"/>
    </location>
</feature>
<organism evidence="3 4">
    <name type="scientific">Mycena albidolilacea</name>
    <dbReference type="NCBI Taxonomy" id="1033008"/>
    <lineage>
        <taxon>Eukaryota</taxon>
        <taxon>Fungi</taxon>
        <taxon>Dikarya</taxon>
        <taxon>Basidiomycota</taxon>
        <taxon>Agaricomycotina</taxon>
        <taxon>Agaricomycetes</taxon>
        <taxon>Agaricomycetidae</taxon>
        <taxon>Agaricales</taxon>
        <taxon>Marasmiineae</taxon>
        <taxon>Mycenaceae</taxon>
        <taxon>Mycena</taxon>
    </lineage>
</organism>
<sequence length="329" mass="36706">MSFSYSSSSSSTDIPESSPLIPLVVGNLVPLYVVLVGLTWALHDYLVTLEDEIRYIWPQRLNFGKFLFFWIRYYTIALLLFDAIQIHVFARPGITSNNLCVAMDAVIRVVGAISLWSVEIIMQLRVYALYNCSKRIAVVNLVLFVGSIASFIWILVYDHSRRASVIAPAIDLRLPGCPTLHSGIEWAQWVPATVYEGILFGFALVKTFESAISSLRKDGTLALHQVLLRDNILYFFGIAALLVFNNLMVVSVTHIPWFSYGPFHAAIGIMTSRMLLNLRKATSNELMLNLDSMLLQNDVEGASSETAMSTVPVRGLLPLQLKRPSGSMV</sequence>
<name>A0AAD7EUM5_9AGAR</name>
<keyword evidence="1" id="KW-1133">Transmembrane helix</keyword>
<evidence type="ECO:0000256" key="1">
    <source>
        <dbReference type="SAM" id="Phobius"/>
    </source>
</evidence>